<dbReference type="AlphaFoldDB" id="A0A7S3IDN6"/>
<dbReference type="Gene3D" id="3.90.1150.10">
    <property type="entry name" value="Aspartate Aminotransferase, domain 1"/>
    <property type="match status" value="1"/>
</dbReference>
<sequence length="104" mass="12287">MMTNVEKCRDFIPQKYFDTHDYDGEDEFGRKIQVNRLEMPDGRIPLDLAFSRWMGKEKGVTMMPNSFFYHKNSPFISESYARLAICKDLNSVKKVCQALRKIRL</sequence>
<proteinExistence type="predicted"/>
<accession>A0A7S3IDN6</accession>
<organism evidence="1">
    <name type="scientific">Strombidium inclinatum</name>
    <dbReference type="NCBI Taxonomy" id="197538"/>
    <lineage>
        <taxon>Eukaryota</taxon>
        <taxon>Sar</taxon>
        <taxon>Alveolata</taxon>
        <taxon>Ciliophora</taxon>
        <taxon>Intramacronucleata</taxon>
        <taxon>Spirotrichea</taxon>
        <taxon>Oligotrichia</taxon>
        <taxon>Strombidiidae</taxon>
        <taxon>Strombidium</taxon>
    </lineage>
</organism>
<protein>
    <submittedName>
        <fullName evidence="1">Uncharacterized protein</fullName>
    </submittedName>
</protein>
<dbReference type="InterPro" id="IPR015422">
    <property type="entry name" value="PyrdxlP-dep_Trfase_small"/>
</dbReference>
<dbReference type="EMBL" id="HBIH01001744">
    <property type="protein sequence ID" value="CAE0320065.1"/>
    <property type="molecule type" value="Transcribed_RNA"/>
</dbReference>
<evidence type="ECO:0000313" key="1">
    <source>
        <dbReference type="EMBL" id="CAE0320065.1"/>
    </source>
</evidence>
<gene>
    <name evidence="1" type="ORF">SINC0208_LOCUS644</name>
</gene>
<reference evidence="1" key="1">
    <citation type="submission" date="2021-01" db="EMBL/GenBank/DDBJ databases">
        <authorList>
            <person name="Corre E."/>
            <person name="Pelletier E."/>
            <person name="Niang G."/>
            <person name="Scheremetjew M."/>
            <person name="Finn R."/>
            <person name="Kale V."/>
            <person name="Holt S."/>
            <person name="Cochrane G."/>
            <person name="Meng A."/>
            <person name="Brown T."/>
            <person name="Cohen L."/>
        </authorList>
    </citation>
    <scope>NUCLEOTIDE SEQUENCE</scope>
    <source>
        <strain evidence="1">S3</strain>
    </source>
</reference>
<name>A0A7S3IDN6_9SPIT</name>